<evidence type="ECO:0000313" key="2">
    <source>
        <dbReference type="Proteomes" id="UP000600214"/>
    </source>
</evidence>
<name>A0ABQ1YPH8_9BACT</name>
<dbReference type="SUPFAM" id="SSF48208">
    <property type="entry name" value="Six-hairpin glycosidases"/>
    <property type="match status" value="1"/>
</dbReference>
<dbReference type="InterPro" id="IPR001661">
    <property type="entry name" value="Glyco_hydro_37"/>
</dbReference>
<dbReference type="Proteomes" id="UP000600214">
    <property type="component" value="Unassembled WGS sequence"/>
</dbReference>
<protein>
    <recommendedName>
        <fullName evidence="3">Alpha-L-rhamnosidase six-hairpin glycosidase domain-containing protein</fullName>
    </recommendedName>
</protein>
<comment type="caution">
    <text evidence="1">The sequence shown here is derived from an EMBL/GenBank/DDBJ whole genome shotgun (WGS) entry which is preliminary data.</text>
</comment>
<sequence length="460" mass="52565">MAQSERLRFRSTDAALQTAFDRATEMALSHRGNPADPVGDWYEAALPSRFAFCMRDVAHQSMAAEMLGLGKANSNMFSQFAKNISDSKDWCSYWEINKEGKPAPADYRNDEEFWYNLNANFDVLNAAWKLYLWTGDKRYVNGLEFANFYRKSVREYVERWVLQPDSLLSRPLHPNALAGYDDKDSFHRCRGLASYSEGVHDLKMGVDLIAALSRGMQTYADMLRLEGKNTEAAAFDKKAEQYRQHIENKWWSEKEDKYFTYYSSKGAFGYTEGETFLLWFDVLKDTTRTRKTIDQILARDWNIENQSYFPYVLGQYGYPDQIRSQVLHLTDPATKRREYPEVSYGAVQGVVQGIMGIDADARVNRVTTLFNGRAEDTHTIENLPVLQRNISVTESVKTTSLRNAGSSAVQWRVMFAGKHPFIMVNGARRKASQTVVKGSRTASFLEVTVPAGREVTARIE</sequence>
<organism evidence="1 2">
    <name type="scientific">Dyadobacter endophyticus</name>
    <dbReference type="NCBI Taxonomy" id="1749036"/>
    <lineage>
        <taxon>Bacteria</taxon>
        <taxon>Pseudomonadati</taxon>
        <taxon>Bacteroidota</taxon>
        <taxon>Cytophagia</taxon>
        <taxon>Cytophagales</taxon>
        <taxon>Spirosomataceae</taxon>
        <taxon>Dyadobacter</taxon>
    </lineage>
</organism>
<dbReference type="Pfam" id="PF01204">
    <property type="entry name" value="Trehalase"/>
    <property type="match status" value="1"/>
</dbReference>
<proteinExistence type="predicted"/>
<reference evidence="2" key="1">
    <citation type="journal article" date="2019" name="Int. J. Syst. Evol. Microbiol.">
        <title>The Global Catalogue of Microorganisms (GCM) 10K type strain sequencing project: providing services to taxonomists for standard genome sequencing and annotation.</title>
        <authorList>
            <consortium name="The Broad Institute Genomics Platform"/>
            <consortium name="The Broad Institute Genome Sequencing Center for Infectious Disease"/>
            <person name="Wu L."/>
            <person name="Ma J."/>
        </authorList>
    </citation>
    <scope>NUCLEOTIDE SEQUENCE [LARGE SCALE GENOMIC DNA]</scope>
    <source>
        <strain evidence="2">CGMCC 1.15288</strain>
    </source>
</reference>
<accession>A0ABQ1YPH8</accession>
<dbReference type="Gene3D" id="1.50.10.10">
    <property type="match status" value="1"/>
</dbReference>
<keyword evidence="2" id="KW-1185">Reference proteome</keyword>
<evidence type="ECO:0008006" key="3">
    <source>
        <dbReference type="Google" id="ProtNLM"/>
    </source>
</evidence>
<evidence type="ECO:0000313" key="1">
    <source>
        <dbReference type="EMBL" id="GGH31728.1"/>
    </source>
</evidence>
<gene>
    <name evidence="1" type="ORF">GCM10007423_20770</name>
</gene>
<dbReference type="InterPro" id="IPR012341">
    <property type="entry name" value="6hp_glycosidase-like_sf"/>
</dbReference>
<dbReference type="EMBL" id="BMIA01000001">
    <property type="protein sequence ID" value="GGH31728.1"/>
    <property type="molecule type" value="Genomic_DNA"/>
</dbReference>
<dbReference type="InterPro" id="IPR008928">
    <property type="entry name" value="6-hairpin_glycosidase_sf"/>
</dbReference>